<name>N2A1Z3_9FIRM</name>
<organism evidence="2 3">
    <name type="scientific">Eubacterium plexicaudatum ASF492</name>
    <dbReference type="NCBI Taxonomy" id="1235802"/>
    <lineage>
        <taxon>Bacteria</taxon>
        <taxon>Bacillati</taxon>
        <taxon>Bacillota</taxon>
        <taxon>Clostridia</taxon>
        <taxon>Eubacteriales</taxon>
        <taxon>Eubacteriaceae</taxon>
        <taxon>Eubacterium</taxon>
    </lineage>
</organism>
<dbReference type="EMBL" id="AQFT01000153">
    <property type="protein sequence ID" value="EMZ20040.1"/>
    <property type="molecule type" value="Genomic_DNA"/>
</dbReference>
<proteinExistence type="predicted"/>
<dbReference type="AlphaFoldDB" id="N2A1Z3"/>
<dbReference type="PATRIC" id="fig|1235802.3.peg.5505"/>
<comment type="caution">
    <text evidence="2">The sequence shown here is derived from an EMBL/GenBank/DDBJ whole genome shotgun (WGS) entry which is preliminary data.</text>
</comment>
<sequence length="314" mass="36588">MRKDIKAPNSYFTGNIGELSTNLIYQRNHIVCTSLGKSDFGEDLFCDIFSGSKDCNTYVRTQFSFRTQVKSTVEFEKEGDIRRTKKGLSVSLSTGLLKLWKHSYYPVVLIVWECSKNIGYWCFPTEETDIEKPENDTVSVSVKYTHVFDDEGVQRIKSQVESYYLTKVYKIHNSKYKCNIYPIWMPQYRIFTSMEIYNNFPIRESSNMKAISSLPNMLPAYLASYHHCELGGYITGVEYIADAQPMEQFWDGIYEVIIQVKPELQNNGWIAFIISPVEIISELDERRISNLTEWTSFSRIENSIITDYHFTFDL</sequence>
<dbReference type="STRING" id="1235802.C823_05216"/>
<evidence type="ECO:0000313" key="2">
    <source>
        <dbReference type="EMBL" id="EMZ20040.1"/>
    </source>
</evidence>
<keyword evidence="3" id="KW-1185">Reference proteome</keyword>
<dbReference type="OrthoDB" id="3034103at2"/>
<protein>
    <recommendedName>
        <fullName evidence="1">DUF4365 domain-containing protein</fullName>
    </recommendedName>
</protein>
<evidence type="ECO:0000259" key="1">
    <source>
        <dbReference type="Pfam" id="PF14280"/>
    </source>
</evidence>
<evidence type="ECO:0000313" key="3">
    <source>
        <dbReference type="Proteomes" id="UP000012589"/>
    </source>
</evidence>
<gene>
    <name evidence="2" type="ORF">C823_05216</name>
</gene>
<dbReference type="Pfam" id="PF14280">
    <property type="entry name" value="DUF4365"/>
    <property type="match status" value="1"/>
</dbReference>
<accession>N2A1Z3</accession>
<dbReference type="Proteomes" id="UP000012589">
    <property type="component" value="Unassembled WGS sequence"/>
</dbReference>
<reference evidence="2 3" key="1">
    <citation type="journal article" date="2014" name="Genome Announc.">
        <title>Draft genome sequences of the altered schaedler flora, a defined bacterial community from gnotobiotic mice.</title>
        <authorList>
            <person name="Wannemuehler M.J."/>
            <person name="Overstreet A.M."/>
            <person name="Ward D.V."/>
            <person name="Phillips G.J."/>
        </authorList>
    </citation>
    <scope>NUCLEOTIDE SEQUENCE [LARGE SCALE GENOMIC DNA]</scope>
    <source>
        <strain evidence="2 3">ASF492</strain>
    </source>
</reference>
<feature type="domain" description="DUF4365" evidence="1">
    <location>
        <begin position="31"/>
        <end position="158"/>
    </location>
</feature>
<dbReference type="HOGENOM" id="CLU_884945_0_0_9"/>
<dbReference type="InterPro" id="IPR025375">
    <property type="entry name" value="DUF4365"/>
</dbReference>